<sequence>MIVTSDKVSNDCSRGDSTKCIEYEHREEATEISAISSGGLHRRLNNRHIQLTAIGGTIGTGLFISIGGALATGGPGNLLLCFLAYSCVISLVNNSAAEMVTQMPISGGFIRLAGHWVDDALGFAVGWNFFLYEALLIPFEIVALNGVTSYWAPEIAQPGPLAGFCLGVIIFYGLLNIVAVSVFGEAEFWLSGGKVILMFIVFAFTFITMVGGNPQGDAYGFRYWNNPGPFVSQAASTEALGQFEGFLSVLAVAAFIIVGPDYITMIAAEAKHPTIYIKTAFKTVYLRFGIFFIGSALAVGVVLPSNDPKLQQIFINGEGSSTAAGSPYVIAMKNMGITVLPHIVNALLFTSILSAGNTYTYCSVRCLYGLAVQGHAPPFLKRCTKKGIPIYCFLVTMLFPFLSFLSVSNGSANALNILLSVIAGGGLVNYVVISITYLRYYNACKVQGVTRRNLPYYGYFQPYGAWISLVLEFLVAIGYGYSAFTPWSLQGFFANYTMQLLAPILYIFWKVVKRSKLKEGSEVDLVWERPAIDIYEIQAMIDDPPISFWKEIGTITGMNRALRYFFKSSDRS</sequence>
<dbReference type="AlphaFoldDB" id="A0A9W9WB38"/>
<feature type="transmembrane region" description="Helical" evidence="5">
    <location>
        <begin position="343"/>
        <end position="368"/>
    </location>
</feature>
<dbReference type="OrthoDB" id="10062876at2759"/>
<dbReference type="Gene3D" id="1.20.1740.10">
    <property type="entry name" value="Amino acid/polyamine transporter I"/>
    <property type="match status" value="1"/>
</dbReference>
<evidence type="ECO:0000256" key="4">
    <source>
        <dbReference type="ARBA" id="ARBA00023136"/>
    </source>
</evidence>
<name>A0A9W9WB38_9EURO</name>
<keyword evidence="8" id="KW-1185">Reference proteome</keyword>
<feature type="transmembrane region" description="Helical" evidence="5">
    <location>
        <begin position="161"/>
        <end position="183"/>
    </location>
</feature>
<reference evidence="7" key="1">
    <citation type="submission" date="2022-12" db="EMBL/GenBank/DDBJ databases">
        <authorList>
            <person name="Petersen C."/>
        </authorList>
    </citation>
    <scope>NUCLEOTIDE SEQUENCE</scope>
    <source>
        <strain evidence="7">IBT 29677</strain>
    </source>
</reference>
<comment type="subcellular location">
    <subcellularLocation>
        <location evidence="1">Membrane</location>
        <topology evidence="1">Multi-pass membrane protein</topology>
    </subcellularLocation>
</comment>
<keyword evidence="3 5" id="KW-1133">Transmembrane helix</keyword>
<evidence type="ECO:0000256" key="5">
    <source>
        <dbReference type="SAM" id="Phobius"/>
    </source>
</evidence>
<comment type="caution">
    <text evidence="7">The sequence shown here is derived from an EMBL/GenBank/DDBJ whole genome shotgun (WGS) entry which is preliminary data.</text>
</comment>
<dbReference type="EMBL" id="JAPZBU010000003">
    <property type="protein sequence ID" value="KAJ5414086.1"/>
    <property type="molecule type" value="Genomic_DNA"/>
</dbReference>
<feature type="transmembrane region" description="Helical" evidence="5">
    <location>
        <begin position="77"/>
        <end position="100"/>
    </location>
</feature>
<feature type="transmembrane region" description="Helical" evidence="5">
    <location>
        <begin position="487"/>
        <end position="509"/>
    </location>
</feature>
<dbReference type="InterPro" id="IPR050524">
    <property type="entry name" value="APC_YAT"/>
</dbReference>
<feature type="transmembrane region" description="Helical" evidence="5">
    <location>
        <begin position="245"/>
        <end position="263"/>
    </location>
</feature>
<dbReference type="InterPro" id="IPR004841">
    <property type="entry name" value="AA-permease/SLC12A_dom"/>
</dbReference>
<evidence type="ECO:0000256" key="3">
    <source>
        <dbReference type="ARBA" id="ARBA00022989"/>
    </source>
</evidence>
<feature type="transmembrane region" description="Helical" evidence="5">
    <location>
        <begin position="284"/>
        <end position="303"/>
    </location>
</feature>
<dbReference type="PIRSF" id="PIRSF006060">
    <property type="entry name" value="AA_transporter"/>
    <property type="match status" value="1"/>
</dbReference>
<keyword evidence="4 5" id="KW-0472">Membrane</keyword>
<proteinExistence type="predicted"/>
<feature type="transmembrane region" description="Helical" evidence="5">
    <location>
        <begin position="459"/>
        <end position="481"/>
    </location>
</feature>
<feature type="transmembrane region" description="Helical" evidence="5">
    <location>
        <begin position="414"/>
        <end position="438"/>
    </location>
</feature>
<evidence type="ECO:0000259" key="6">
    <source>
        <dbReference type="Pfam" id="PF00324"/>
    </source>
</evidence>
<reference evidence="7" key="2">
    <citation type="journal article" date="2023" name="IMA Fungus">
        <title>Comparative genomic study of the Penicillium genus elucidates a diverse pangenome and 15 lateral gene transfer events.</title>
        <authorList>
            <person name="Petersen C."/>
            <person name="Sorensen T."/>
            <person name="Nielsen M.R."/>
            <person name="Sondergaard T.E."/>
            <person name="Sorensen J.L."/>
            <person name="Fitzpatrick D.A."/>
            <person name="Frisvad J.C."/>
            <person name="Nielsen K.L."/>
        </authorList>
    </citation>
    <scope>NUCLEOTIDE SEQUENCE</scope>
    <source>
        <strain evidence="7">IBT 29677</strain>
    </source>
</reference>
<dbReference type="PANTHER" id="PTHR43341:SF6">
    <property type="entry name" value="AMINO ACID TRANSPORTER (EUROFUNG)"/>
    <property type="match status" value="1"/>
</dbReference>
<feature type="transmembrane region" description="Helical" evidence="5">
    <location>
        <begin position="388"/>
        <end position="408"/>
    </location>
</feature>
<evidence type="ECO:0000256" key="1">
    <source>
        <dbReference type="ARBA" id="ARBA00004141"/>
    </source>
</evidence>
<protein>
    <submittedName>
        <fullName evidence="7">Amino acid permease/ SLC12A domain-containing protein</fullName>
    </submittedName>
</protein>
<evidence type="ECO:0000256" key="2">
    <source>
        <dbReference type="ARBA" id="ARBA00022692"/>
    </source>
</evidence>
<dbReference type="GO" id="GO:0015171">
    <property type="term" value="F:amino acid transmembrane transporter activity"/>
    <property type="evidence" value="ECO:0007669"/>
    <property type="project" value="TreeGrafter"/>
</dbReference>
<organism evidence="7 8">
    <name type="scientific">Penicillium cosmopolitanum</name>
    <dbReference type="NCBI Taxonomy" id="1131564"/>
    <lineage>
        <taxon>Eukaryota</taxon>
        <taxon>Fungi</taxon>
        <taxon>Dikarya</taxon>
        <taxon>Ascomycota</taxon>
        <taxon>Pezizomycotina</taxon>
        <taxon>Eurotiomycetes</taxon>
        <taxon>Eurotiomycetidae</taxon>
        <taxon>Eurotiales</taxon>
        <taxon>Aspergillaceae</taxon>
        <taxon>Penicillium</taxon>
    </lineage>
</organism>
<dbReference type="GO" id="GO:0016020">
    <property type="term" value="C:membrane"/>
    <property type="evidence" value="ECO:0007669"/>
    <property type="project" value="UniProtKB-SubCell"/>
</dbReference>
<feature type="transmembrane region" description="Helical" evidence="5">
    <location>
        <begin position="51"/>
        <end position="71"/>
    </location>
</feature>
<dbReference type="RefSeq" id="XP_056493932.1">
    <property type="nucleotide sequence ID" value="XM_056625350.1"/>
</dbReference>
<evidence type="ECO:0000313" key="8">
    <source>
        <dbReference type="Proteomes" id="UP001147747"/>
    </source>
</evidence>
<feature type="transmembrane region" description="Helical" evidence="5">
    <location>
        <begin position="120"/>
        <end position="141"/>
    </location>
</feature>
<keyword evidence="2 5" id="KW-0812">Transmembrane</keyword>
<dbReference type="GeneID" id="81364330"/>
<dbReference type="PANTHER" id="PTHR43341">
    <property type="entry name" value="AMINO ACID PERMEASE"/>
    <property type="match status" value="1"/>
</dbReference>
<feature type="transmembrane region" description="Helical" evidence="5">
    <location>
        <begin position="195"/>
        <end position="212"/>
    </location>
</feature>
<dbReference type="Proteomes" id="UP001147747">
    <property type="component" value="Unassembled WGS sequence"/>
</dbReference>
<evidence type="ECO:0000313" key="7">
    <source>
        <dbReference type="EMBL" id="KAJ5414086.1"/>
    </source>
</evidence>
<dbReference type="Pfam" id="PF00324">
    <property type="entry name" value="AA_permease"/>
    <property type="match status" value="1"/>
</dbReference>
<accession>A0A9W9WB38</accession>
<feature type="domain" description="Amino acid permease/ SLC12A" evidence="6">
    <location>
        <begin position="48"/>
        <end position="518"/>
    </location>
</feature>
<gene>
    <name evidence="7" type="ORF">N7509_000713</name>
</gene>